<name>A0ABS1UEK1_9PROT</name>
<evidence type="ECO:0000313" key="2">
    <source>
        <dbReference type="Proteomes" id="UP000660885"/>
    </source>
</evidence>
<dbReference type="Proteomes" id="UP000660885">
    <property type="component" value="Unassembled WGS sequence"/>
</dbReference>
<organism evidence="1 2">
    <name type="scientific">Belnapia arida</name>
    <dbReference type="NCBI Taxonomy" id="2804533"/>
    <lineage>
        <taxon>Bacteria</taxon>
        <taxon>Pseudomonadati</taxon>
        <taxon>Pseudomonadota</taxon>
        <taxon>Alphaproteobacteria</taxon>
        <taxon>Acetobacterales</taxon>
        <taxon>Roseomonadaceae</taxon>
        <taxon>Belnapia</taxon>
    </lineage>
</organism>
<dbReference type="EMBL" id="JAETWB010000085">
    <property type="protein sequence ID" value="MBL6082585.1"/>
    <property type="molecule type" value="Genomic_DNA"/>
</dbReference>
<protein>
    <submittedName>
        <fullName evidence="1">Uncharacterized protein</fullName>
    </submittedName>
</protein>
<dbReference type="InterPro" id="IPR002495">
    <property type="entry name" value="Glyco_trans_8"/>
</dbReference>
<dbReference type="SUPFAM" id="SSF53448">
    <property type="entry name" value="Nucleotide-diphospho-sugar transferases"/>
    <property type="match status" value="1"/>
</dbReference>
<evidence type="ECO:0000313" key="1">
    <source>
        <dbReference type="EMBL" id="MBL6082585.1"/>
    </source>
</evidence>
<gene>
    <name evidence="1" type="ORF">JMJ56_31975</name>
</gene>
<accession>A0ABS1UEK1</accession>
<proteinExistence type="predicted"/>
<dbReference type="InterPro" id="IPR029044">
    <property type="entry name" value="Nucleotide-diphossugar_trans"/>
</dbReference>
<dbReference type="Gene3D" id="3.90.550.10">
    <property type="entry name" value="Spore Coat Polysaccharide Biosynthesis Protein SpsA, Chain A"/>
    <property type="match status" value="1"/>
</dbReference>
<reference evidence="1 2" key="1">
    <citation type="submission" date="2021-01" db="EMBL/GenBank/DDBJ databases">
        <title>Belnapia mucosa sp. nov. and Belnapia arida sp. nov., isolated from the Tabernas Desert (Almeria, Spain).</title>
        <authorList>
            <person name="Molina-Menor E."/>
            <person name="Vidal-Verdu A."/>
            <person name="Calonge A."/>
            <person name="Satari L."/>
            <person name="Pereto J."/>
            <person name="Porcar M."/>
        </authorList>
    </citation>
    <scope>NUCLEOTIDE SEQUENCE [LARGE SCALE GENOMIC DNA]</scope>
    <source>
        <strain evidence="1 2">T18</strain>
    </source>
</reference>
<dbReference type="Pfam" id="PF01501">
    <property type="entry name" value="Glyco_transf_8"/>
    <property type="match status" value="1"/>
</dbReference>
<comment type="caution">
    <text evidence="1">The sequence shown here is derived from an EMBL/GenBank/DDBJ whole genome shotgun (WGS) entry which is preliminary data.</text>
</comment>
<keyword evidence="2" id="KW-1185">Reference proteome</keyword>
<sequence length="443" mass="49892">MKVVFAIDRNGLMGELEGWLKLAIDSVKTNTSLEPVVLVDEITESFAAWLDGQRVSYLQAKTPLAEKIDELTQTTGYPAQAKGNYLRYEAVNLLSDSIFLYADCDVVFLKDPTPFLVSPRLVAAAPADIPFSYSSFNSGVLLFNRDNFSRVLEDYYNFSRDNLSVFFPGFDQASFNKFLAGRIEALSAEFNWRPHWGANSNCTILHFHGVKIQTLEMALNGLLAIQGAKSEQVLDLTAKTLTNLPFFIGRIGRDLVDRHPLLQRLEKLSQQAVEILSAPLLSSIRHGVRLRAESEAGIRDKFERRSYVLHVESKSVAPKRIELEPALHKKLRIVIQTEAPSIAVSGLYNSRLEKKFEVSHSVNGNVIFKGAFECDGIVYTNIQPTDIKKPFDFIFDAKENFYSGNDGNHLLLFVMSLTPVFVEFYWSDSSDFSSDNVKFVFVK</sequence>
<dbReference type="RefSeq" id="WP_202835918.1">
    <property type="nucleotide sequence ID" value="NZ_JAETWB010000085.1"/>
</dbReference>